<comment type="similarity">
    <text evidence="1">Belongs to the glycosyltransferase 2 family.</text>
</comment>
<dbReference type="PANTHER" id="PTHR43685:SF5">
    <property type="entry name" value="GLYCOSYLTRANSFERASE EPSE-RELATED"/>
    <property type="match status" value="1"/>
</dbReference>
<keyword evidence="2" id="KW-0328">Glycosyltransferase</keyword>
<evidence type="ECO:0000256" key="2">
    <source>
        <dbReference type="ARBA" id="ARBA00022676"/>
    </source>
</evidence>
<dbReference type="SUPFAM" id="SSF53448">
    <property type="entry name" value="Nucleotide-diphospho-sugar transferases"/>
    <property type="match status" value="1"/>
</dbReference>
<keyword evidence="6" id="KW-1185">Reference proteome</keyword>
<dbReference type="InterPro" id="IPR029044">
    <property type="entry name" value="Nucleotide-diphossugar_trans"/>
</dbReference>
<dbReference type="Pfam" id="PF00535">
    <property type="entry name" value="Glycos_transf_2"/>
    <property type="match status" value="1"/>
</dbReference>
<dbReference type="PANTHER" id="PTHR43685">
    <property type="entry name" value="GLYCOSYLTRANSFERASE"/>
    <property type="match status" value="1"/>
</dbReference>
<dbReference type="InterPro" id="IPR050834">
    <property type="entry name" value="Glycosyltransf_2"/>
</dbReference>
<evidence type="ECO:0000259" key="4">
    <source>
        <dbReference type="Pfam" id="PF00535"/>
    </source>
</evidence>
<evidence type="ECO:0000256" key="3">
    <source>
        <dbReference type="ARBA" id="ARBA00022679"/>
    </source>
</evidence>
<name>A0A7D3QV49_9VIRU</name>
<evidence type="ECO:0000256" key="1">
    <source>
        <dbReference type="ARBA" id="ARBA00006739"/>
    </source>
</evidence>
<dbReference type="Proteomes" id="UP001162001">
    <property type="component" value="Segment"/>
</dbReference>
<proteinExistence type="inferred from homology"/>
<protein>
    <submittedName>
        <fullName evidence="5">Glycosyl transferase family 2</fullName>
    </submittedName>
</protein>
<accession>A0A7D3QV49</accession>
<dbReference type="GO" id="GO:0016757">
    <property type="term" value="F:glycosyltransferase activity"/>
    <property type="evidence" value="ECO:0007669"/>
    <property type="project" value="UniProtKB-KW"/>
</dbReference>
<dbReference type="Gene3D" id="3.90.550.10">
    <property type="entry name" value="Spore Coat Polysaccharide Biosynthesis Protein SpsA, Chain A"/>
    <property type="match status" value="1"/>
</dbReference>
<keyword evidence="3 5" id="KW-0808">Transferase</keyword>
<evidence type="ECO:0000313" key="6">
    <source>
        <dbReference type="Proteomes" id="UP001162001"/>
    </source>
</evidence>
<dbReference type="CDD" id="cd00761">
    <property type="entry name" value="Glyco_tranf_GTA_type"/>
    <property type="match status" value="1"/>
</dbReference>
<dbReference type="InterPro" id="IPR001173">
    <property type="entry name" value="Glyco_trans_2-like"/>
</dbReference>
<gene>
    <name evidence="5" type="ORF">Fadolivirus_1_1269</name>
</gene>
<organism evidence="5 6">
    <name type="scientific">Fadolivirus FV1/VV64</name>
    <dbReference type="NCBI Taxonomy" id="3070911"/>
    <lineage>
        <taxon>Viruses</taxon>
        <taxon>Varidnaviria</taxon>
        <taxon>Bamfordvirae</taxon>
        <taxon>Nucleocytoviricota</taxon>
        <taxon>Megaviricetes</taxon>
        <taxon>Imitervirales</taxon>
        <taxon>Mimiviridae</taxon>
        <taxon>Klosneuvirinae</taxon>
        <taxon>Fadolivirus</taxon>
        <taxon>Fadolivirus algeromassiliense</taxon>
    </lineage>
</organism>
<evidence type="ECO:0000313" key="5">
    <source>
        <dbReference type="EMBL" id="QKF94727.1"/>
    </source>
</evidence>
<sequence>MTTKFKLIKRVHVNKSHHMDNIPKPNNEYVIVHKQISNKPECTILLPVYNNKDDILNAINSVINQTFKNWELIIIDDCSTDGTYDVVDNFIRNNTMYNIRLIKNEKNQGTYVSLNEGLRIAKGEYIARIDSDDVYAKNMLDEHIKILNNHNNIIATQSQYVREGEEKKYGEITIVYRKRVINEIGYYDSVRFGADTEFMTRLKKKYGNPKIHRIDKVLYYAKQRPHSLTTSNATGINGEGGELRKIYLQNYTHWHKQCRFYIPYPLETRPFYAPERMLPDRKIEESIK</sequence>
<dbReference type="EMBL" id="MT418680">
    <property type="protein sequence ID" value="QKF94727.1"/>
    <property type="molecule type" value="Genomic_DNA"/>
</dbReference>
<reference evidence="5 6" key="1">
    <citation type="submission" date="2020-04" db="EMBL/GenBank/DDBJ databases">
        <title>Advantages and limits of metagenomic assembly and binning of a giant virus.</title>
        <authorList>
            <person name="Schulz F."/>
            <person name="Andreani J."/>
            <person name="Francis R."/>
            <person name="Boudjemaa H."/>
            <person name="Bou Khalil J.Y."/>
            <person name="Lee J."/>
            <person name="La Scola B."/>
            <person name="Woyke T."/>
        </authorList>
    </citation>
    <scope>NUCLEOTIDE SEQUENCE [LARGE SCALE GENOMIC DNA]</scope>
    <source>
        <strain evidence="5 6">FV1/VV64</strain>
    </source>
</reference>
<feature type="domain" description="Glycosyltransferase 2-like" evidence="4">
    <location>
        <begin position="43"/>
        <end position="179"/>
    </location>
</feature>